<dbReference type="AlphaFoldDB" id="M2ZWK6"/>
<organism evidence="3 4">
    <name type="scientific">Paramagnetospirillum caucaseum</name>
    <dbReference type="NCBI Taxonomy" id="1244869"/>
    <lineage>
        <taxon>Bacteria</taxon>
        <taxon>Pseudomonadati</taxon>
        <taxon>Pseudomonadota</taxon>
        <taxon>Alphaproteobacteria</taxon>
        <taxon>Rhodospirillales</taxon>
        <taxon>Magnetospirillaceae</taxon>
        <taxon>Paramagnetospirillum</taxon>
    </lineage>
</organism>
<protein>
    <submittedName>
        <fullName evidence="3">HD-GYP domain-containing protein</fullName>
    </submittedName>
</protein>
<dbReference type="PANTHER" id="PTHR43155">
    <property type="entry name" value="CYCLIC DI-GMP PHOSPHODIESTERASE PA4108-RELATED"/>
    <property type="match status" value="1"/>
</dbReference>
<dbReference type="STRING" id="1244869.H261_01097"/>
<dbReference type="InterPro" id="IPR037522">
    <property type="entry name" value="HD_GYP_dom"/>
</dbReference>
<feature type="domain" description="HD-GYP" evidence="2">
    <location>
        <begin position="219"/>
        <end position="413"/>
    </location>
</feature>
<dbReference type="GO" id="GO:0008081">
    <property type="term" value="F:phosphoric diester hydrolase activity"/>
    <property type="evidence" value="ECO:0007669"/>
    <property type="project" value="UniProtKB-ARBA"/>
</dbReference>
<dbReference type="InterPro" id="IPR003607">
    <property type="entry name" value="HD/PDEase_dom"/>
</dbReference>
<gene>
    <name evidence="3" type="ORF">H261_01097</name>
</gene>
<keyword evidence="4" id="KW-1185">Reference proteome</keyword>
<reference evidence="3 4" key="1">
    <citation type="journal article" date="2014" name="Genome Announc.">
        <title>Draft Genome Sequence of Magnetospirillum sp. Strain SO-1, a Freshwater Magnetotactic Bacterium Isolated from the Ol'khovka River, Russia.</title>
        <authorList>
            <person name="Grouzdev D.S."/>
            <person name="Dziuba M.V."/>
            <person name="Sukhacheva M.S."/>
            <person name="Mardanov A.V."/>
            <person name="Beletskiy A.V."/>
            <person name="Kuznetsov B.B."/>
            <person name="Skryabin K.G."/>
        </authorList>
    </citation>
    <scope>NUCLEOTIDE SEQUENCE [LARGE SCALE GENOMIC DNA]</scope>
    <source>
        <strain evidence="3 4">SO-1</strain>
    </source>
</reference>
<dbReference type="PROSITE" id="PS51832">
    <property type="entry name" value="HD_GYP"/>
    <property type="match status" value="1"/>
</dbReference>
<proteinExistence type="predicted"/>
<dbReference type="Pfam" id="PF01966">
    <property type="entry name" value="HD"/>
    <property type="match status" value="1"/>
</dbReference>
<dbReference type="PATRIC" id="fig|1244869.3.peg.211"/>
<evidence type="ECO:0000313" key="4">
    <source>
        <dbReference type="Proteomes" id="UP000011744"/>
    </source>
</evidence>
<dbReference type="Gene3D" id="1.10.3210.10">
    <property type="entry name" value="Hypothetical protein af1432"/>
    <property type="match status" value="2"/>
</dbReference>
<feature type="domain" description="HD" evidence="1">
    <location>
        <begin position="38"/>
        <end position="154"/>
    </location>
</feature>
<dbReference type="SMART" id="SM00471">
    <property type="entry name" value="HDc"/>
    <property type="match status" value="2"/>
</dbReference>
<comment type="caution">
    <text evidence="3">The sequence shown here is derived from an EMBL/GenBank/DDBJ whole genome shotgun (WGS) entry which is preliminary data.</text>
</comment>
<dbReference type="PROSITE" id="PS51831">
    <property type="entry name" value="HD"/>
    <property type="match status" value="1"/>
</dbReference>
<name>M2ZWK6_9PROT</name>
<accession>M2ZWK6</accession>
<dbReference type="eggNOG" id="COG2206">
    <property type="taxonomic scope" value="Bacteria"/>
</dbReference>
<dbReference type="Pfam" id="PF13487">
    <property type="entry name" value="HD_5"/>
    <property type="match status" value="1"/>
</dbReference>
<dbReference type="CDD" id="cd00077">
    <property type="entry name" value="HDc"/>
    <property type="match status" value="2"/>
</dbReference>
<dbReference type="PANTHER" id="PTHR43155:SF1">
    <property type="entry name" value="3'3'-CGAMP-SPECIFIC PHOSPHODIESTERASE 1"/>
    <property type="match status" value="1"/>
</dbReference>
<dbReference type="EMBL" id="AONQ01000002">
    <property type="protein sequence ID" value="EME71802.1"/>
    <property type="molecule type" value="Genomic_DNA"/>
</dbReference>
<evidence type="ECO:0000259" key="2">
    <source>
        <dbReference type="PROSITE" id="PS51832"/>
    </source>
</evidence>
<dbReference type="SUPFAM" id="SSF109604">
    <property type="entry name" value="HD-domain/PDEase-like"/>
    <property type="match status" value="2"/>
</dbReference>
<dbReference type="Proteomes" id="UP000011744">
    <property type="component" value="Unassembled WGS sequence"/>
</dbReference>
<evidence type="ECO:0000313" key="3">
    <source>
        <dbReference type="EMBL" id="EME71802.1"/>
    </source>
</evidence>
<sequence length="413" mass="43704">MVADIGTGVPMGAIPSCFDLDRLILALSDAFDLVGVDKTGHSRRVGLVAARIAEELGWENGEVRSLLRAALLHDCGVSTTGEHHDLMGALRWADSVEHAARGAGYLAAVPELAPLAPLVAEHHTAWTNLCHRGVAGDVALAANLICLADRTDALLQGGATAGRELVAALRGHGGFFAPQALAALDRLARCEAFWFALDEPVLSEALARLMAAGEPVLLDTKAVVRLAAVVGGIIDRKSPYTECHSGGVAKVSVLLGKALGLGEATLRGLEIAGYLHDIGKLRIPDELLNRQGALDAAERLRMARHAFDTRVILTHAFGPGGVADWASFHHECLSGNGYPFHLREGDLCLEARIVAVADVFQALAQYRPYRAPLTTDEIAALMDGMVFAGKLDAQVVAACKERMGECWNMATGG</sequence>
<evidence type="ECO:0000259" key="1">
    <source>
        <dbReference type="PROSITE" id="PS51831"/>
    </source>
</evidence>
<dbReference type="InterPro" id="IPR006674">
    <property type="entry name" value="HD_domain"/>
</dbReference>